<feature type="transmembrane region" description="Helical" evidence="7">
    <location>
        <begin position="105"/>
        <end position="133"/>
    </location>
</feature>
<organism evidence="8 9">
    <name type="scientific">Shewanella avicenniae</name>
    <dbReference type="NCBI Taxonomy" id="2814294"/>
    <lineage>
        <taxon>Bacteria</taxon>
        <taxon>Pseudomonadati</taxon>
        <taxon>Pseudomonadota</taxon>
        <taxon>Gammaproteobacteria</taxon>
        <taxon>Alteromonadales</taxon>
        <taxon>Shewanellaceae</taxon>
        <taxon>Shewanella</taxon>
    </lineage>
</organism>
<feature type="transmembrane region" description="Helical" evidence="7">
    <location>
        <begin position="67"/>
        <end position="93"/>
    </location>
</feature>
<dbReference type="InterPro" id="IPR000292">
    <property type="entry name" value="For/NO2_transpt"/>
</dbReference>
<dbReference type="RefSeq" id="WP_207353525.1">
    <property type="nucleotide sequence ID" value="NZ_CP071503.1"/>
</dbReference>
<evidence type="ECO:0000256" key="6">
    <source>
        <dbReference type="NCBIfam" id="TIGR04060"/>
    </source>
</evidence>
<gene>
    <name evidence="8" type="primary">focA</name>
    <name evidence="8" type="ORF">JYB87_10890</name>
</gene>
<evidence type="ECO:0000256" key="4">
    <source>
        <dbReference type="ARBA" id="ARBA00023136"/>
    </source>
</evidence>
<dbReference type="NCBIfam" id="TIGR04060">
    <property type="entry name" value="formate_focA"/>
    <property type="match status" value="1"/>
</dbReference>
<dbReference type="Proteomes" id="UP000662770">
    <property type="component" value="Chromosome"/>
</dbReference>
<evidence type="ECO:0000256" key="2">
    <source>
        <dbReference type="ARBA" id="ARBA00022692"/>
    </source>
</evidence>
<evidence type="ECO:0000256" key="3">
    <source>
        <dbReference type="ARBA" id="ARBA00022989"/>
    </source>
</evidence>
<keyword evidence="4 7" id="KW-0472">Membrane</keyword>
<evidence type="ECO:0000256" key="7">
    <source>
        <dbReference type="SAM" id="Phobius"/>
    </source>
</evidence>
<keyword evidence="2 7" id="KW-0812">Transmembrane</keyword>
<keyword evidence="3 7" id="KW-1133">Transmembrane helix</keyword>
<comment type="similarity">
    <text evidence="5">Belongs to the FNT transporter (TC 1.A.16) family.</text>
</comment>
<evidence type="ECO:0000256" key="5">
    <source>
        <dbReference type="ARBA" id="ARBA00049660"/>
    </source>
</evidence>
<dbReference type="Gene3D" id="1.20.1080.10">
    <property type="entry name" value="Glycerol uptake facilitator protein"/>
    <property type="match status" value="1"/>
</dbReference>
<accession>A0ABX7QN08</accession>
<feature type="transmembrane region" description="Helical" evidence="7">
    <location>
        <begin position="243"/>
        <end position="267"/>
    </location>
</feature>
<evidence type="ECO:0000313" key="8">
    <source>
        <dbReference type="EMBL" id="QSX32280.1"/>
    </source>
</evidence>
<feature type="transmembrane region" description="Helical" evidence="7">
    <location>
        <begin position="153"/>
        <end position="173"/>
    </location>
</feature>
<dbReference type="InterPro" id="IPR023999">
    <property type="entry name" value="Formate_transptr_FocA"/>
</dbReference>
<evidence type="ECO:0000256" key="1">
    <source>
        <dbReference type="ARBA" id="ARBA00004141"/>
    </source>
</evidence>
<name>A0ABX7QN08_9GAMM</name>
<comment type="subcellular location">
    <subcellularLocation>
        <location evidence="1">Membrane</location>
        <topology evidence="1">Multi-pass membrane protein</topology>
    </subcellularLocation>
</comment>
<feature type="transmembrane region" description="Helical" evidence="7">
    <location>
        <begin position="185"/>
        <end position="204"/>
    </location>
</feature>
<dbReference type="PANTHER" id="PTHR30520">
    <property type="entry name" value="FORMATE TRANSPORTER-RELATED"/>
    <property type="match status" value="1"/>
</dbReference>
<feature type="transmembrane region" description="Helical" evidence="7">
    <location>
        <begin position="27"/>
        <end position="47"/>
    </location>
</feature>
<evidence type="ECO:0000313" key="9">
    <source>
        <dbReference type="Proteomes" id="UP000662770"/>
    </source>
</evidence>
<dbReference type="EMBL" id="CP071503">
    <property type="protein sequence ID" value="QSX32280.1"/>
    <property type="molecule type" value="Genomic_DNA"/>
</dbReference>
<dbReference type="Pfam" id="PF01226">
    <property type="entry name" value="Form_Nir_trans"/>
    <property type="match status" value="1"/>
</dbReference>
<dbReference type="InterPro" id="IPR023271">
    <property type="entry name" value="Aquaporin-like"/>
</dbReference>
<protein>
    <recommendedName>
        <fullName evidence="6">Formate transporter FocA</fullName>
    </recommendedName>
</protein>
<keyword evidence="9" id="KW-1185">Reference proteome</keyword>
<proteinExistence type="inferred from homology"/>
<dbReference type="PANTHER" id="PTHR30520:SF6">
    <property type="entry name" value="FORMATE_NITRATE FAMILY TRANSPORTER (EUROFUNG)"/>
    <property type="match status" value="1"/>
</dbReference>
<sequence length="299" mass="31787">MKPFSDHLQNVIQSGEAKVNKNSLHRIAQSVYAGFFIGLAFVFYITVTTGTKEAHWGVIHLLGGTVFSLGLILVVLFGMELFTSTVLTAVACVQGRVSVSRMLVCWAEVYVGNAIGALILVGLVSGAGLNLVAGGDWGMNVIGVSLHKLHHTWSQAFFLGMLCNIMVCLGVWLSYMSKQPGTKALLMIMPVALFVSTGFEHSIANMFMLPLGLVFKDAIPMEFLLAHGYTAETLEALNISHVIMANIIPVTLGNIAGGAFFIGLGLLGVEKLSGAQSDVSHATDLNDDDASQVTAASVD</sequence>
<reference evidence="8 9" key="1">
    <citation type="submission" date="2021-03" db="EMBL/GenBank/DDBJ databases">
        <title>Novel species identification of genus Shewanella.</title>
        <authorList>
            <person name="Liu G."/>
            <person name="Zhang Q."/>
        </authorList>
    </citation>
    <scope>NUCLEOTIDE SEQUENCE [LARGE SCALE GENOMIC DNA]</scope>
    <source>
        <strain evidence="8 9">FJAT-51800</strain>
    </source>
</reference>